<dbReference type="CDD" id="cd00198">
    <property type="entry name" value="vWFA"/>
    <property type="match status" value="1"/>
</dbReference>
<dbReference type="PROSITE" id="PS50234">
    <property type="entry name" value="VWFA"/>
    <property type="match status" value="1"/>
</dbReference>
<dbReference type="EMBL" id="GL433838">
    <property type="protein sequence ID" value="EFN58234.1"/>
    <property type="molecule type" value="Genomic_DNA"/>
</dbReference>
<dbReference type="InParanoid" id="E1Z7U6"/>
<dbReference type="InterPro" id="IPR002035">
    <property type="entry name" value="VWF_A"/>
</dbReference>
<dbReference type="AlphaFoldDB" id="E1Z7U6"/>
<dbReference type="GeneID" id="17357326"/>
<dbReference type="SUPFAM" id="SSF53300">
    <property type="entry name" value="vWA-like"/>
    <property type="match status" value="1"/>
</dbReference>
<proteinExistence type="predicted"/>
<dbReference type="InterPro" id="IPR036465">
    <property type="entry name" value="vWFA_dom_sf"/>
</dbReference>
<evidence type="ECO:0000313" key="3">
    <source>
        <dbReference type="Proteomes" id="UP000008141"/>
    </source>
</evidence>
<protein>
    <recommendedName>
        <fullName evidence="1">VWFA domain-containing protein</fullName>
    </recommendedName>
</protein>
<dbReference type="eggNOG" id="ENOG502RRKH">
    <property type="taxonomic scope" value="Eukaryota"/>
</dbReference>
<sequence>MATPGACASSSAATSWQVQLGFRGLKTLDLRQEQECIVINIFTSISMLIKRKRRSTGNCSPATPPREWPDGDCFRCGAAHQPPAAAMTFPADLMLRGGTAVCRSVLGQTSLDIELAAASPAPAAAAAAAAVREAVRLYLVLDNSGSMAGSPLDTAKRAVIRFAQAAPAAAGVMEACWLVEFNTSTRAHSLLGLGGAQIEEAVGTIPAGGSTCFHRALSTLADLAAPSAPLGATAAAAAAAAVAAARHFVVFFSDGCDSGYGGVEAALESLQARLGGGSGGGSGGGGGTGAEWCVHTLGFGRDHDAAFLSSLTLAGSAPGSFQYIQSMAEQMGPFPGSCAGARLFCAAVPLEGPVEVEAAARAASSRLGLRLEVPEAGGQAVQLALTWRKAPLGELAGEALAVVKRLLISWTHSLATRSLPSAAVQALRDQQLAPLRRELAAVQARAKELLPLGREGYRAARASLLEAASLLNQFESDVLAAALDGSLTNHAVASLNHQTFQHLSKAAMRKNLGKRVGQNLELLEEVEAGVAAALGELGDPATLQPPGGACASLGACAVSCLDWREALAVGDCLCLGLDVERPEAAIMDPSRLVIKAIQPTRITAESFMDALSFALSGRSGADVHGGFGRGAGARVVAGEGREPITGALPLYICPQHWSVARLHAKPLLAWMCTLSPLGYAVEQVRTVPFLVLAKALRDLGGGGRGGTSFRDWAAQQVLDTCMAVYRDLRPRLLSELFGGQDEAGCSCGAAARRLRYLEGGPAARTLDVVPSTEVWLMWLLCAVRSGDAALSAEDCDDLRLAVAEEELRRCTRPPEAAGEAAGCATSAAAIASLLGVDLQQAVAEVEARWRAFHPGCEYADVEAAELAAELEAEVASLAAAVDWRAQLGQAGSHPAVAAMEAGYRPWVRPRLDLLAWVEQASLGGEAAGWPSSARQPWAAPETLAAWLPGPALAALALQNGEGARNADRRAYIAAGLHVDPFKQPEALLRRFYCKVVWDAVRAGLGDVRDAAYLRSAARMAEAFAAAASLEAAADAIEGWRLGRPHALRLLLDALRRAGGAPLPLPKMRLLMSWGLGRRLLRGDEDRRSPAHAAAALGQAAAKVQAEVEVGEAGGLGSPTAWIPSRRHVYRFLQANHRQVDLPEALELFGGCRGVDEAYLRLQYADGFTSTARRKAFREWRDAA</sequence>
<dbReference type="KEGG" id="cvr:CHLNCDRAFT_50640"/>
<gene>
    <name evidence="2" type="ORF">CHLNCDRAFT_50640</name>
</gene>
<dbReference type="Gene3D" id="3.40.50.410">
    <property type="entry name" value="von Willebrand factor, type A domain"/>
    <property type="match status" value="1"/>
</dbReference>
<keyword evidence="3" id="KW-1185">Reference proteome</keyword>
<dbReference type="Pfam" id="PF13519">
    <property type="entry name" value="VWA_2"/>
    <property type="match status" value="1"/>
</dbReference>
<name>E1Z7U6_CHLVA</name>
<dbReference type="Proteomes" id="UP000008141">
    <property type="component" value="Unassembled WGS sequence"/>
</dbReference>
<dbReference type="OrthoDB" id="413520at2759"/>
<feature type="domain" description="VWFA" evidence="1">
    <location>
        <begin position="136"/>
        <end position="312"/>
    </location>
</feature>
<organism evidence="3">
    <name type="scientific">Chlorella variabilis</name>
    <name type="common">Green alga</name>
    <dbReference type="NCBI Taxonomy" id="554065"/>
    <lineage>
        <taxon>Eukaryota</taxon>
        <taxon>Viridiplantae</taxon>
        <taxon>Chlorophyta</taxon>
        <taxon>core chlorophytes</taxon>
        <taxon>Trebouxiophyceae</taxon>
        <taxon>Chlorellales</taxon>
        <taxon>Chlorellaceae</taxon>
        <taxon>Chlorella clade</taxon>
        <taxon>Chlorella</taxon>
    </lineage>
</organism>
<evidence type="ECO:0000313" key="2">
    <source>
        <dbReference type="EMBL" id="EFN58234.1"/>
    </source>
</evidence>
<reference evidence="2 3" key="1">
    <citation type="journal article" date="2010" name="Plant Cell">
        <title>The Chlorella variabilis NC64A genome reveals adaptation to photosymbiosis, coevolution with viruses, and cryptic sex.</title>
        <authorList>
            <person name="Blanc G."/>
            <person name="Duncan G."/>
            <person name="Agarkova I."/>
            <person name="Borodovsky M."/>
            <person name="Gurnon J."/>
            <person name="Kuo A."/>
            <person name="Lindquist E."/>
            <person name="Lucas S."/>
            <person name="Pangilinan J."/>
            <person name="Polle J."/>
            <person name="Salamov A."/>
            <person name="Terry A."/>
            <person name="Yamada T."/>
            <person name="Dunigan D.D."/>
            <person name="Grigoriev I.V."/>
            <person name="Claverie J.M."/>
            <person name="Van Etten J.L."/>
        </authorList>
    </citation>
    <scope>NUCLEOTIDE SEQUENCE [LARGE SCALE GENOMIC DNA]</scope>
    <source>
        <strain evidence="2 3">NC64A</strain>
    </source>
</reference>
<accession>E1Z7U6</accession>
<evidence type="ECO:0000259" key="1">
    <source>
        <dbReference type="PROSITE" id="PS50234"/>
    </source>
</evidence>
<dbReference type="RefSeq" id="XP_005850336.1">
    <property type="nucleotide sequence ID" value="XM_005850274.1"/>
</dbReference>